<dbReference type="Gramene" id="KQL01220">
    <property type="protein sequence ID" value="KQL01220"/>
    <property type="gene ID" value="SETIT_015881mg"/>
</dbReference>
<sequence length="54" mass="5919">MLNCGCFKIRIELPVIVLVRINLKLIILISCIKERVIGNKHGDGDAGNLKCLAS</sequence>
<dbReference type="EMBL" id="AGNK02003654">
    <property type="status" value="NOT_ANNOTATED_CDS"/>
    <property type="molecule type" value="Genomic_DNA"/>
</dbReference>
<reference evidence="2" key="1">
    <citation type="journal article" date="2012" name="Nat. Biotechnol.">
        <title>Reference genome sequence of the model plant Setaria.</title>
        <authorList>
            <person name="Bennetzen J.L."/>
            <person name="Schmutz J."/>
            <person name="Wang H."/>
            <person name="Percifield R."/>
            <person name="Hawkins J."/>
            <person name="Pontaroli A.C."/>
            <person name="Estep M."/>
            <person name="Feng L."/>
            <person name="Vaughn J.N."/>
            <person name="Grimwood J."/>
            <person name="Jenkins J."/>
            <person name="Barry K."/>
            <person name="Lindquist E."/>
            <person name="Hellsten U."/>
            <person name="Deshpande S."/>
            <person name="Wang X."/>
            <person name="Wu X."/>
            <person name="Mitros T."/>
            <person name="Triplett J."/>
            <person name="Yang X."/>
            <person name="Ye C.Y."/>
            <person name="Mauro-Herrera M."/>
            <person name="Wang L."/>
            <person name="Li P."/>
            <person name="Sharma M."/>
            <person name="Sharma R."/>
            <person name="Ronald P.C."/>
            <person name="Panaud O."/>
            <person name="Kellogg E.A."/>
            <person name="Brutnell T.P."/>
            <person name="Doust A.N."/>
            <person name="Tuskan G.A."/>
            <person name="Rokhsar D."/>
            <person name="Devos K.M."/>
        </authorList>
    </citation>
    <scope>NUCLEOTIDE SEQUENCE [LARGE SCALE GENOMIC DNA]</scope>
    <source>
        <strain evidence="2">cv. Yugu1</strain>
    </source>
</reference>
<protein>
    <submittedName>
        <fullName evidence="1">Uncharacterized protein</fullName>
    </submittedName>
</protein>
<reference evidence="1" key="2">
    <citation type="submission" date="2018-08" db="UniProtKB">
        <authorList>
            <consortium name="EnsemblPlants"/>
        </authorList>
    </citation>
    <scope>IDENTIFICATION</scope>
    <source>
        <strain evidence="1">Yugu1</strain>
    </source>
</reference>
<accession>K3YNN9</accession>
<organism evidence="1 2">
    <name type="scientific">Setaria italica</name>
    <name type="common">Foxtail millet</name>
    <name type="synonym">Panicum italicum</name>
    <dbReference type="NCBI Taxonomy" id="4555"/>
    <lineage>
        <taxon>Eukaryota</taxon>
        <taxon>Viridiplantae</taxon>
        <taxon>Streptophyta</taxon>
        <taxon>Embryophyta</taxon>
        <taxon>Tracheophyta</taxon>
        <taxon>Spermatophyta</taxon>
        <taxon>Magnoliopsida</taxon>
        <taxon>Liliopsida</taxon>
        <taxon>Poales</taxon>
        <taxon>Poaceae</taxon>
        <taxon>PACMAD clade</taxon>
        <taxon>Panicoideae</taxon>
        <taxon>Panicodae</taxon>
        <taxon>Paniceae</taxon>
        <taxon>Cenchrinae</taxon>
        <taxon>Setaria</taxon>
    </lineage>
</organism>
<evidence type="ECO:0000313" key="2">
    <source>
        <dbReference type="Proteomes" id="UP000004995"/>
    </source>
</evidence>
<proteinExistence type="predicted"/>
<dbReference type="HOGENOM" id="CLU_3053991_0_0_1"/>
<keyword evidence="2" id="KW-1185">Reference proteome</keyword>
<dbReference type="InParanoid" id="K3YNN9"/>
<evidence type="ECO:0000313" key="1">
    <source>
        <dbReference type="EnsemblPlants" id="KQL01220"/>
    </source>
</evidence>
<name>K3YNN9_SETIT</name>
<dbReference type="Proteomes" id="UP000004995">
    <property type="component" value="Unassembled WGS sequence"/>
</dbReference>
<dbReference type="AlphaFoldDB" id="K3YNN9"/>
<dbReference type="EnsemblPlants" id="KQL01220">
    <property type="protein sequence ID" value="KQL01220"/>
    <property type="gene ID" value="SETIT_015881mg"/>
</dbReference>